<evidence type="ECO:0000256" key="5">
    <source>
        <dbReference type="ARBA" id="ARBA00022683"/>
    </source>
</evidence>
<dbReference type="CDD" id="cd05564">
    <property type="entry name" value="PTS_IIB_chitobiose_lichenan"/>
    <property type="match status" value="1"/>
</dbReference>
<evidence type="ECO:0000256" key="4">
    <source>
        <dbReference type="ARBA" id="ARBA00022679"/>
    </source>
</evidence>
<accession>A0A510KKI1</accession>
<dbReference type="PANTHER" id="PTHR34581">
    <property type="entry name" value="PTS SYSTEM N,N'-DIACETYLCHITOBIOSE-SPECIFIC EIIB COMPONENT"/>
    <property type="match status" value="1"/>
</dbReference>
<dbReference type="GO" id="GO:0008982">
    <property type="term" value="F:protein-N(PI)-phosphohistidine-sugar phosphotransferase activity"/>
    <property type="evidence" value="ECO:0007669"/>
    <property type="project" value="InterPro"/>
</dbReference>
<evidence type="ECO:0000256" key="3">
    <source>
        <dbReference type="ARBA" id="ARBA00022597"/>
    </source>
</evidence>
<dbReference type="GO" id="GO:0009401">
    <property type="term" value="P:phosphoenolpyruvate-dependent sugar phosphotransferase system"/>
    <property type="evidence" value="ECO:0007669"/>
    <property type="project" value="UniProtKB-KW"/>
</dbReference>
<reference evidence="9 10" key="1">
    <citation type="submission" date="2019-07" db="EMBL/GenBank/DDBJ databases">
        <title>Complete Genome Sequence of Leptotrichia trevisanii Strain JMUB3935.</title>
        <authorList>
            <person name="Watanabe S."/>
            <person name="Cui L."/>
        </authorList>
    </citation>
    <scope>NUCLEOTIDE SEQUENCE [LARGE SCALE GENOMIC DNA]</scope>
    <source>
        <strain evidence="9 10">JMUB3935</strain>
    </source>
</reference>
<dbReference type="InterPro" id="IPR036095">
    <property type="entry name" value="PTS_EIIB-like_sf"/>
</dbReference>
<name>A0A510KKI1_9FUSO</name>
<evidence type="ECO:0000256" key="2">
    <source>
        <dbReference type="ARBA" id="ARBA00022553"/>
    </source>
</evidence>
<evidence type="ECO:0000256" key="6">
    <source>
        <dbReference type="ARBA" id="ARBA00022777"/>
    </source>
</evidence>
<dbReference type="SUPFAM" id="SSF52794">
    <property type="entry name" value="PTS system IIB component-like"/>
    <property type="match status" value="1"/>
</dbReference>
<dbReference type="AlphaFoldDB" id="A0A510KKI1"/>
<dbReference type="InterPro" id="IPR051819">
    <property type="entry name" value="PTS_sugar-specific_EIIB"/>
</dbReference>
<keyword evidence="1" id="KW-0813">Transport</keyword>
<keyword evidence="3" id="KW-0762">Sugar transport</keyword>
<keyword evidence="5" id="KW-0598">Phosphotransferase system</keyword>
<sequence length="103" mass="11097">MKVLFVCSLGMSSAVAVKALEKEANAKGVEIEVKAVSTQQFEEEVKNGYDVAMVAPQIRHRFDTLNAQASEAGVPCAMITPQGYSPLGGSKLLKQIQELTQNK</sequence>
<evidence type="ECO:0000256" key="1">
    <source>
        <dbReference type="ARBA" id="ARBA00022448"/>
    </source>
</evidence>
<dbReference type="Gene3D" id="3.40.50.2300">
    <property type="match status" value="1"/>
</dbReference>
<evidence type="ECO:0000313" key="10">
    <source>
        <dbReference type="Proteomes" id="UP000321378"/>
    </source>
</evidence>
<dbReference type="GO" id="GO:0016301">
    <property type="term" value="F:kinase activity"/>
    <property type="evidence" value="ECO:0007669"/>
    <property type="project" value="UniProtKB-KW"/>
</dbReference>
<evidence type="ECO:0000313" key="9">
    <source>
        <dbReference type="EMBL" id="BBM52219.1"/>
    </source>
</evidence>
<dbReference type="Proteomes" id="UP000321378">
    <property type="component" value="Chromosome"/>
</dbReference>
<proteinExistence type="predicted"/>
<dbReference type="InterPro" id="IPR013012">
    <property type="entry name" value="PTS_EIIB_3"/>
</dbReference>
<protein>
    <submittedName>
        <fullName evidence="9">PTS system, glucose/sucrose-specific IIB component</fullName>
    </submittedName>
</protein>
<keyword evidence="2" id="KW-0597">Phosphoprotein</keyword>
<dbReference type="Pfam" id="PF02302">
    <property type="entry name" value="PTS_IIB"/>
    <property type="match status" value="1"/>
</dbReference>
<evidence type="ECO:0000259" key="8">
    <source>
        <dbReference type="PROSITE" id="PS51100"/>
    </source>
</evidence>
<evidence type="ECO:0000256" key="7">
    <source>
        <dbReference type="PROSITE-ProRule" id="PRU00423"/>
    </source>
</evidence>
<dbReference type="RefSeq" id="WP_146996530.1">
    <property type="nucleotide sequence ID" value="NZ_AP019840.1"/>
</dbReference>
<organism evidence="9 10">
    <name type="scientific">Leptotrichia trevisanii</name>
    <dbReference type="NCBI Taxonomy" id="109328"/>
    <lineage>
        <taxon>Bacteria</taxon>
        <taxon>Fusobacteriati</taxon>
        <taxon>Fusobacteriota</taxon>
        <taxon>Fusobacteriia</taxon>
        <taxon>Fusobacteriales</taxon>
        <taxon>Leptotrichiaceae</taxon>
        <taxon>Leptotrichia</taxon>
    </lineage>
</organism>
<dbReference type="PANTHER" id="PTHR34581:SF2">
    <property type="entry name" value="PTS SYSTEM N,N'-DIACETYLCHITOBIOSE-SPECIFIC EIIB COMPONENT"/>
    <property type="match status" value="1"/>
</dbReference>
<dbReference type="InterPro" id="IPR003501">
    <property type="entry name" value="PTS_EIIB_2/3"/>
</dbReference>
<gene>
    <name evidence="9" type="ORF">JMUB3935_1197</name>
</gene>
<dbReference type="PROSITE" id="PS51100">
    <property type="entry name" value="PTS_EIIB_TYPE_3"/>
    <property type="match status" value="1"/>
</dbReference>
<dbReference type="EMBL" id="AP019840">
    <property type="protein sequence ID" value="BBM52219.1"/>
    <property type="molecule type" value="Genomic_DNA"/>
</dbReference>
<keyword evidence="6" id="KW-0418">Kinase</keyword>
<keyword evidence="4" id="KW-0808">Transferase</keyword>
<dbReference type="STRING" id="1122173.GCA_000482505_00095"/>
<feature type="domain" description="PTS EIIB type-3" evidence="8">
    <location>
        <begin position="1"/>
        <end position="103"/>
    </location>
</feature>
<feature type="modified residue" description="Phosphocysteine; by EIIA" evidence="7">
    <location>
        <position position="7"/>
    </location>
</feature>